<dbReference type="InterPro" id="IPR000717">
    <property type="entry name" value="PCI_dom"/>
</dbReference>
<dbReference type="GO" id="GO:0005634">
    <property type="term" value="C:nucleus"/>
    <property type="evidence" value="ECO:0007669"/>
    <property type="project" value="TreeGrafter"/>
</dbReference>
<proteinExistence type="inferred from homology"/>
<dbReference type="PANTHER" id="PTHR10539">
    <property type="entry name" value="26S PROTEASOME NON-ATPASE REGULATORY SUBUNIT 13"/>
    <property type="match status" value="1"/>
</dbReference>
<name>A0AAD9N9Z6_9ANNE</name>
<dbReference type="GO" id="GO:0008541">
    <property type="term" value="C:proteasome regulatory particle, lid subcomplex"/>
    <property type="evidence" value="ECO:0007669"/>
    <property type="project" value="TreeGrafter"/>
</dbReference>
<dbReference type="InterPro" id="IPR036390">
    <property type="entry name" value="WH_DNA-bd_sf"/>
</dbReference>
<protein>
    <recommendedName>
        <fullName evidence="4">26S proteasome non-ATPase regulatory subunit 13</fullName>
    </recommendedName>
    <alternativeName>
        <fullName evidence="6">26S proteasome regulatory subunit RPN9</fullName>
    </alternativeName>
    <alternativeName>
        <fullName evidence="8">26S proteasome regulatory subunit S11</fullName>
    </alternativeName>
    <alternativeName>
        <fullName evidence="7">26S proteasome regulatory subunit p40.5</fullName>
    </alternativeName>
</protein>
<dbReference type="Pfam" id="PF01399">
    <property type="entry name" value="PCI"/>
    <property type="match status" value="1"/>
</dbReference>
<gene>
    <name evidence="10" type="ORF">LSH36_100g10017</name>
</gene>
<evidence type="ECO:0000256" key="3">
    <source>
        <dbReference type="ARBA" id="ARBA00011441"/>
    </source>
</evidence>
<keyword evidence="5" id="KW-0647">Proteasome</keyword>
<evidence type="ECO:0000256" key="7">
    <source>
        <dbReference type="ARBA" id="ARBA00031303"/>
    </source>
</evidence>
<dbReference type="PANTHER" id="PTHR10539:SF0">
    <property type="entry name" value="26S PROTEASOME NON-ATPASE REGULATORY SUBUNIT 13"/>
    <property type="match status" value="1"/>
</dbReference>
<dbReference type="GO" id="GO:0006511">
    <property type="term" value="P:ubiquitin-dependent protein catabolic process"/>
    <property type="evidence" value="ECO:0007669"/>
    <property type="project" value="TreeGrafter"/>
</dbReference>
<dbReference type="InterPro" id="IPR035298">
    <property type="entry name" value="PSMD13"/>
</dbReference>
<dbReference type="GO" id="GO:0005829">
    <property type="term" value="C:cytosol"/>
    <property type="evidence" value="ECO:0007669"/>
    <property type="project" value="TreeGrafter"/>
</dbReference>
<dbReference type="AlphaFoldDB" id="A0AAD9N9Z6"/>
<evidence type="ECO:0000256" key="6">
    <source>
        <dbReference type="ARBA" id="ARBA00029749"/>
    </source>
</evidence>
<comment type="subunit">
    <text evidence="3">Component of the 19S proteasome regulatory particle complex. The 26S proteasome consists of a 20S core particle (CP) and two 19S regulatory subunits (RP). The regulatory particle is made of a lid composed of 9 subunits including PSMD13, a base containing 6 ATPases and few additional components.</text>
</comment>
<dbReference type="Proteomes" id="UP001208570">
    <property type="component" value="Unassembled WGS sequence"/>
</dbReference>
<evidence type="ECO:0000313" key="11">
    <source>
        <dbReference type="Proteomes" id="UP001208570"/>
    </source>
</evidence>
<evidence type="ECO:0000256" key="5">
    <source>
        <dbReference type="ARBA" id="ARBA00022942"/>
    </source>
</evidence>
<comment type="function">
    <text evidence="1">Component of the 26S proteasome, a multiprotein complex involved in the ATP-dependent degradation of ubiquitinated proteins. This complex plays a key role in the maintenance of protein homeostasis by removing misfolded or damaged proteins, which could impair cellular functions, and by removing proteins whose functions are no longer required. Therefore, the proteasome participates in numerous cellular processes, including cell cycle progression, apoptosis, or DNA damage repair.</text>
</comment>
<reference evidence="10" key="1">
    <citation type="journal article" date="2023" name="Mol. Biol. Evol.">
        <title>Third-Generation Sequencing Reveals the Adaptive Role of the Epigenome in Three Deep-Sea Polychaetes.</title>
        <authorList>
            <person name="Perez M."/>
            <person name="Aroh O."/>
            <person name="Sun Y."/>
            <person name="Lan Y."/>
            <person name="Juniper S.K."/>
            <person name="Young C.R."/>
            <person name="Angers B."/>
            <person name="Qian P.Y."/>
        </authorList>
    </citation>
    <scope>NUCLEOTIDE SEQUENCE</scope>
    <source>
        <strain evidence="10">P08H-3</strain>
    </source>
</reference>
<evidence type="ECO:0000259" key="9">
    <source>
        <dbReference type="SMART" id="SM00088"/>
    </source>
</evidence>
<organism evidence="10 11">
    <name type="scientific">Paralvinella palmiformis</name>
    <dbReference type="NCBI Taxonomy" id="53620"/>
    <lineage>
        <taxon>Eukaryota</taxon>
        <taxon>Metazoa</taxon>
        <taxon>Spiralia</taxon>
        <taxon>Lophotrochozoa</taxon>
        <taxon>Annelida</taxon>
        <taxon>Polychaeta</taxon>
        <taxon>Sedentaria</taxon>
        <taxon>Canalipalpata</taxon>
        <taxon>Terebellida</taxon>
        <taxon>Terebelliformia</taxon>
        <taxon>Alvinellidae</taxon>
        <taxon>Paralvinella</taxon>
    </lineage>
</organism>
<keyword evidence="11" id="KW-1185">Reference proteome</keyword>
<dbReference type="SUPFAM" id="SSF46785">
    <property type="entry name" value="Winged helix' DNA-binding domain"/>
    <property type="match status" value="1"/>
</dbReference>
<dbReference type="GO" id="GO:0005198">
    <property type="term" value="F:structural molecule activity"/>
    <property type="evidence" value="ECO:0007669"/>
    <property type="project" value="TreeGrafter"/>
</dbReference>
<accession>A0AAD9N9Z6</accession>
<sequence>MESASSKISSTRFSPAWINSNIKRLARRKKRAYNKVKSTKDPDHWNGFKHLTKIQRTSCRDAYNRDIITPDFNKHPKSFCSFFKSKRRTVYHEGNRLTKLPPTMARDVAGYLAEQQRKSTGELAQDWATIEELYNKKLWHQLTLKLLQFVKNPIFSQGDGLVKMYHNFISDFDHRINPLAFMEIILFVIKQMKDPKETIEFLDKIKEKQVLKDAESVLDSIDGISTVHGRFYELSSNYHKLMGNHALYYREALRFLGCIDLADIPVPEQVERAFNLGLAAILGEGVYNFGELLAHPVLDKLKGTEKEWLVGLLYTFNSGNISRFEELKQHWQNQMTFKRPATDRLLSFKEISAETRLPTNEIEFLVMKALSLKLVKGSIDEVEQKVHMTWVQPRVLDREQIAVMQKKLNFWNTDVKEMEKLVEDKAQDILA</sequence>
<comment type="caution">
    <text evidence="10">The sequence shown here is derived from an EMBL/GenBank/DDBJ whole genome shotgun (WGS) entry which is preliminary data.</text>
</comment>
<dbReference type="SMART" id="SM00088">
    <property type="entry name" value="PINT"/>
    <property type="match status" value="1"/>
</dbReference>
<feature type="domain" description="PCI" evidence="9">
    <location>
        <begin position="329"/>
        <end position="411"/>
    </location>
</feature>
<evidence type="ECO:0000256" key="8">
    <source>
        <dbReference type="ARBA" id="ARBA00032323"/>
    </source>
</evidence>
<evidence type="ECO:0000313" key="10">
    <source>
        <dbReference type="EMBL" id="KAK2162355.1"/>
    </source>
</evidence>
<evidence type="ECO:0000256" key="1">
    <source>
        <dbReference type="ARBA" id="ARBA00002362"/>
    </source>
</evidence>
<evidence type="ECO:0000256" key="4">
    <source>
        <dbReference type="ARBA" id="ARBA00015732"/>
    </source>
</evidence>
<dbReference type="InterPro" id="IPR054179">
    <property type="entry name" value="PSD13_N"/>
</dbReference>
<evidence type="ECO:0000256" key="2">
    <source>
        <dbReference type="ARBA" id="ARBA00006207"/>
    </source>
</evidence>
<dbReference type="EMBL" id="JAODUP010000100">
    <property type="protein sequence ID" value="KAK2162355.1"/>
    <property type="molecule type" value="Genomic_DNA"/>
</dbReference>
<dbReference type="Pfam" id="PF22037">
    <property type="entry name" value="PSD13_N"/>
    <property type="match status" value="1"/>
</dbReference>
<comment type="similarity">
    <text evidence="2">Belongs to the proteasome subunit S11 family.</text>
</comment>